<feature type="chain" id="PRO_5019452445" evidence="1">
    <location>
        <begin position="24"/>
        <end position="965"/>
    </location>
</feature>
<proteinExistence type="predicted"/>
<dbReference type="Gene3D" id="2.60.40.1170">
    <property type="entry name" value="Mu homology domain, subdomain B"/>
    <property type="match status" value="1"/>
</dbReference>
<protein>
    <submittedName>
        <fullName evidence="3">Putative repeat protein (TIGR01451 family)</fullName>
    </submittedName>
</protein>
<dbReference type="NCBIfam" id="TIGR01451">
    <property type="entry name" value="B_ant_repeat"/>
    <property type="match status" value="1"/>
</dbReference>
<dbReference type="InterPro" id="IPR044023">
    <property type="entry name" value="Ig_7"/>
</dbReference>
<sequence>MDTFFSRIVLFLFFGLLSGFVSAQTYSETLTNPTCASCSDGRIDVDWNYGGRTLRVRLYNSAGNLVHTENYAPYNFTGLGVGIYTIYYQYYKDWGRNRGWRDYTTKTVSLISTTVTVPFEQRTSQNTPTQKIYSVKGDFTMIGNTNLTLENYSNNGNNSGDMVYVDVDSDPNTLNSSSATLDFSTENDAKPQCSNVVYAGLYWTGRSSTTNNIFTISKMGTVLQAVDENFTIEHNDYAPYSDCSVTVNRYDVGRNRTNYLVYYTFKTNVNPDVVFLFYSSGEVYYRVGNGSYIEVTANVNTVSGIMTASFNPITIYSEAGDIIITINELKRGSNPNSSTSYYRNTSEVSGNVSGFTSVETGVVTKTYNKREIYIKHSGESAYQKITARADDIHYPTNLESSIFAAYAEVTDYVQEHGIGEYFVADMALLEGDGGGTGYSGGWGLVVVYENSKMKWRDVTLFDGYAYVQHLGGASTSYELPISGFKAVQSGDVNVKLGLMASEGDVNIAGDFIEIQNAAQTNWARLNHDDNNTANFFNSSISTGGNSRNPNLVNNTGVDISMFDVPNSGNVNIANSQTTTKFRYGTNQDTYAIFALAMAVDAYVPEAEATNIITHIEGVTGEIVDGTIVEPGKTISYKMEIRNRGTEVVNDARLVLPIPYTTEYVSSSVNVGAVTYDVAEGATGSIVWEIGNLPVPSEGPDQILGTLTYTVKVTEDCSILGNSNCDPSVAVGGGGGSTGTGATSGTTISGFSIIQGYETDGDCVGEPIMTPVKIIIDAEDYVAANCTVEEINSDQEFFFCNLGPSASIPITEVSGNFPSGSRFYDNYPIVEGVTEEFTISNEFLADIGTTTYYAVPPGYTTCYYTFKITVKDVSSIPTVNDVTYCKDATANVIRATPSDPSYELYYYMTETDDTPLINFIPPTDRAGVTTYYVAEGESATCLSPNRVPVVVTVNPQPSPIGIFFSN</sequence>
<dbReference type="Pfam" id="PF19081">
    <property type="entry name" value="Ig_7"/>
    <property type="match status" value="1"/>
</dbReference>
<reference evidence="3 4" key="1">
    <citation type="submission" date="2018-09" db="EMBL/GenBank/DDBJ databases">
        <title>Genomic Encyclopedia of Archaeal and Bacterial Type Strains, Phase II (KMG-II): from individual species to whole genera.</title>
        <authorList>
            <person name="Goeker M."/>
        </authorList>
    </citation>
    <scope>NUCLEOTIDE SEQUENCE [LARGE SCALE GENOMIC DNA]</scope>
    <source>
        <strain evidence="3 4">DSM 21950</strain>
    </source>
</reference>
<dbReference type="AlphaFoldDB" id="A0A419WWZ1"/>
<evidence type="ECO:0000256" key="1">
    <source>
        <dbReference type="SAM" id="SignalP"/>
    </source>
</evidence>
<feature type="domain" description="Ig-like" evidence="2">
    <location>
        <begin position="875"/>
        <end position="954"/>
    </location>
</feature>
<gene>
    <name evidence="3" type="ORF">BXY64_2953</name>
</gene>
<dbReference type="Proteomes" id="UP000284531">
    <property type="component" value="Unassembled WGS sequence"/>
</dbReference>
<dbReference type="InterPro" id="IPR047589">
    <property type="entry name" value="DUF11_rpt"/>
</dbReference>
<comment type="caution">
    <text evidence="3">The sequence shown here is derived from an EMBL/GenBank/DDBJ whole genome shotgun (WGS) entry which is preliminary data.</text>
</comment>
<feature type="signal peptide" evidence="1">
    <location>
        <begin position="1"/>
        <end position="23"/>
    </location>
</feature>
<keyword evidence="4" id="KW-1185">Reference proteome</keyword>
<dbReference type="EMBL" id="RAPQ01000010">
    <property type="protein sequence ID" value="RKD99967.1"/>
    <property type="molecule type" value="Genomic_DNA"/>
</dbReference>
<dbReference type="OrthoDB" id="5726170at2"/>
<evidence type="ECO:0000259" key="2">
    <source>
        <dbReference type="Pfam" id="PF19081"/>
    </source>
</evidence>
<evidence type="ECO:0000313" key="4">
    <source>
        <dbReference type="Proteomes" id="UP000284531"/>
    </source>
</evidence>
<organism evidence="3 4">
    <name type="scientific">Marinifilum flexuosum</name>
    <dbReference type="NCBI Taxonomy" id="1117708"/>
    <lineage>
        <taxon>Bacteria</taxon>
        <taxon>Pseudomonadati</taxon>
        <taxon>Bacteroidota</taxon>
        <taxon>Bacteroidia</taxon>
        <taxon>Marinilabiliales</taxon>
        <taxon>Marinifilaceae</taxon>
    </lineage>
</organism>
<name>A0A419WWZ1_9BACT</name>
<accession>A0A419WWZ1</accession>
<keyword evidence="1" id="KW-0732">Signal</keyword>
<evidence type="ECO:0000313" key="3">
    <source>
        <dbReference type="EMBL" id="RKD99967.1"/>
    </source>
</evidence>
<dbReference type="RefSeq" id="WP_120240720.1">
    <property type="nucleotide sequence ID" value="NZ_RAPQ01000010.1"/>
</dbReference>